<dbReference type="InterPro" id="IPR000683">
    <property type="entry name" value="Gfo/Idh/MocA-like_OxRdtase_N"/>
</dbReference>
<comment type="caution">
    <text evidence="5">The sequence shown here is derived from an EMBL/GenBank/DDBJ whole genome shotgun (WGS) entry which is preliminary data.</text>
</comment>
<keyword evidence="6" id="KW-1185">Reference proteome</keyword>
<dbReference type="PANTHER" id="PTHR43818:SF11">
    <property type="entry name" value="BCDNA.GH03377"/>
    <property type="match status" value="1"/>
</dbReference>
<keyword evidence="1" id="KW-0560">Oxidoreductase</keyword>
<dbReference type="RefSeq" id="WP_128759556.1">
    <property type="nucleotide sequence ID" value="NZ_QOVI01000001.1"/>
</dbReference>
<dbReference type="Proteomes" id="UP000289821">
    <property type="component" value="Unassembled WGS sequence"/>
</dbReference>
<evidence type="ECO:0000259" key="4">
    <source>
        <dbReference type="Pfam" id="PF22725"/>
    </source>
</evidence>
<dbReference type="InterPro" id="IPR050463">
    <property type="entry name" value="Gfo/Idh/MocA_oxidrdct_glycsds"/>
</dbReference>
<feature type="signal peptide" evidence="2">
    <location>
        <begin position="1"/>
        <end position="26"/>
    </location>
</feature>
<gene>
    <name evidence="5" type="ORF">DSM04_101145</name>
</gene>
<dbReference type="Gene3D" id="3.30.360.10">
    <property type="entry name" value="Dihydrodipicolinate Reductase, domain 2"/>
    <property type="match status" value="1"/>
</dbReference>
<evidence type="ECO:0000313" key="6">
    <source>
        <dbReference type="Proteomes" id="UP000289821"/>
    </source>
</evidence>
<evidence type="ECO:0000313" key="5">
    <source>
        <dbReference type="EMBL" id="RXG17960.1"/>
    </source>
</evidence>
<dbReference type="OrthoDB" id="9795543at2"/>
<dbReference type="AlphaFoldDB" id="A0A4Q0NYH1"/>
<dbReference type="InterPro" id="IPR008354">
    <property type="entry name" value="Glc-Fru_OxRdtase_bac"/>
</dbReference>
<dbReference type="Pfam" id="PF22725">
    <property type="entry name" value="GFO_IDH_MocA_C3"/>
    <property type="match status" value="1"/>
</dbReference>
<dbReference type="Pfam" id="PF01408">
    <property type="entry name" value="GFO_IDH_MocA"/>
    <property type="match status" value="1"/>
</dbReference>
<dbReference type="SUPFAM" id="SSF51735">
    <property type="entry name" value="NAD(P)-binding Rossmann-fold domains"/>
    <property type="match status" value="1"/>
</dbReference>
<organism evidence="5 6">
    <name type="scientific">Leeuwenhoekiella aestuarii</name>
    <dbReference type="NCBI Taxonomy" id="2249426"/>
    <lineage>
        <taxon>Bacteria</taxon>
        <taxon>Pseudomonadati</taxon>
        <taxon>Bacteroidota</taxon>
        <taxon>Flavobacteriia</taxon>
        <taxon>Flavobacteriales</taxon>
        <taxon>Flavobacteriaceae</taxon>
        <taxon>Leeuwenhoekiella</taxon>
    </lineage>
</organism>
<dbReference type="GO" id="GO:0016491">
    <property type="term" value="F:oxidoreductase activity"/>
    <property type="evidence" value="ECO:0007669"/>
    <property type="project" value="UniProtKB-KW"/>
</dbReference>
<evidence type="ECO:0000256" key="2">
    <source>
        <dbReference type="SAM" id="SignalP"/>
    </source>
</evidence>
<dbReference type="PRINTS" id="PR01775">
    <property type="entry name" value="GLFROXRDTASE"/>
</dbReference>
<dbReference type="Gene3D" id="3.40.50.720">
    <property type="entry name" value="NAD(P)-binding Rossmann-like Domain"/>
    <property type="match status" value="1"/>
</dbReference>
<dbReference type="GO" id="GO:0000166">
    <property type="term" value="F:nucleotide binding"/>
    <property type="evidence" value="ECO:0007669"/>
    <property type="project" value="InterPro"/>
</dbReference>
<feature type="domain" description="GFO/IDH/MocA-like oxidoreductase" evidence="4">
    <location>
        <begin position="167"/>
        <end position="270"/>
    </location>
</feature>
<protein>
    <submittedName>
        <fullName evidence="5">Glucose-fructose oxidoreductase</fullName>
    </submittedName>
</protein>
<sequence>MKNRRTFLKNTTLALAATTLPLPYFACSKPQKKLGIALLGLGDYATNNLAPALMQTENIELRGIVTGSPEKIPVWQDKYGIKDENVYNYDTLTEIANNPEIDVVYIVTPTFLHKKYAVMAANAGKHVFCEKPMAMTVEECQEIISACDQNKVKLAIGYRMQHEENTQTIIKWADTKPYGTLENVHTEAGFRIGSSGGWRLDGAKGGGAIYDMGVYPINAMRYATGLEPVSLTATHETERPDLFLNGAPEITYFDMEFPNGITAKGRVTYADNVNFLKVNFADGNYELSPFQSYNGVQGSTSDGKTLAPCNCNQQAIQMDDDSLAILNDEPLIAPGIEGLRDIQIVEAALESGRNGGKKIELKQY</sequence>
<keyword evidence="2" id="KW-0732">Signal</keyword>
<dbReference type="InterPro" id="IPR055170">
    <property type="entry name" value="GFO_IDH_MocA-like_dom"/>
</dbReference>
<dbReference type="PANTHER" id="PTHR43818">
    <property type="entry name" value="BCDNA.GH03377"/>
    <property type="match status" value="1"/>
</dbReference>
<feature type="domain" description="Gfo/Idh/MocA-like oxidoreductase N-terminal" evidence="3">
    <location>
        <begin position="35"/>
        <end position="158"/>
    </location>
</feature>
<evidence type="ECO:0000256" key="1">
    <source>
        <dbReference type="ARBA" id="ARBA00023002"/>
    </source>
</evidence>
<reference evidence="5 6" key="1">
    <citation type="submission" date="2018-07" db="EMBL/GenBank/DDBJ databases">
        <title>Leeuwenhoekiella genomics.</title>
        <authorList>
            <person name="Tahon G."/>
            <person name="Willems A."/>
        </authorList>
    </citation>
    <scope>NUCLEOTIDE SEQUENCE [LARGE SCALE GENOMIC DNA]</scope>
    <source>
        <strain evidence="5 6">R-50232</strain>
    </source>
</reference>
<accession>A0A4Q0NYH1</accession>
<feature type="chain" id="PRO_5020820683" evidence="2">
    <location>
        <begin position="27"/>
        <end position="364"/>
    </location>
</feature>
<dbReference type="InterPro" id="IPR006311">
    <property type="entry name" value="TAT_signal"/>
</dbReference>
<dbReference type="SUPFAM" id="SSF55347">
    <property type="entry name" value="Glyceraldehyde-3-phosphate dehydrogenase-like, C-terminal domain"/>
    <property type="match status" value="1"/>
</dbReference>
<evidence type="ECO:0000259" key="3">
    <source>
        <dbReference type="Pfam" id="PF01408"/>
    </source>
</evidence>
<proteinExistence type="predicted"/>
<dbReference type="PROSITE" id="PS51318">
    <property type="entry name" value="TAT"/>
    <property type="match status" value="1"/>
</dbReference>
<name>A0A4Q0NYH1_9FLAO</name>
<dbReference type="EMBL" id="QOVI01000001">
    <property type="protein sequence ID" value="RXG17960.1"/>
    <property type="molecule type" value="Genomic_DNA"/>
</dbReference>
<dbReference type="InterPro" id="IPR036291">
    <property type="entry name" value="NAD(P)-bd_dom_sf"/>
</dbReference>